<dbReference type="InterPro" id="IPR029062">
    <property type="entry name" value="Class_I_gatase-like"/>
</dbReference>
<dbReference type="RefSeq" id="WP_265163361.1">
    <property type="nucleotide sequence ID" value="NZ_CP069620.1"/>
</dbReference>
<feature type="transmembrane region" description="Helical" evidence="1">
    <location>
        <begin position="37"/>
        <end position="54"/>
    </location>
</feature>
<protein>
    <submittedName>
        <fullName evidence="2">VWA domain-containing protein</fullName>
    </submittedName>
</protein>
<evidence type="ECO:0000313" key="3">
    <source>
        <dbReference type="Proteomes" id="UP001163981"/>
    </source>
</evidence>
<dbReference type="PANTHER" id="PTHR37947:SF1">
    <property type="entry name" value="BLL2462 PROTEIN"/>
    <property type="match status" value="1"/>
</dbReference>
<gene>
    <name evidence="2" type="ORF">JRG66_13820</name>
</gene>
<reference evidence="2" key="1">
    <citation type="submission" date="2021-02" db="EMBL/GenBank/DDBJ databases">
        <title>Salinimicrobium sp. nov. isolated from seawater in Tongyeong, Republic of Korea.</title>
        <authorList>
            <person name="Lee S.-J."/>
        </authorList>
    </citation>
    <scope>NUCLEOTIDE SEQUENCE</scope>
    <source>
        <strain evidence="2">HN-2-9-2</strain>
    </source>
</reference>
<accession>A0ABY6NR44</accession>
<dbReference type="Proteomes" id="UP001163981">
    <property type="component" value="Chromosome"/>
</dbReference>
<dbReference type="EMBL" id="CP069620">
    <property type="protein sequence ID" value="UZH55021.1"/>
    <property type="molecule type" value="Genomic_DNA"/>
</dbReference>
<proteinExistence type="predicted"/>
<sequence length="676" mass="76662">MPVSTFLLILLSFVLALVVALFQYFYKTKKRGAKNAIFGGLRFLATFALLVLLINPKMNSTRYYTEKPALVLAVDNSSSIATFGAGEEVRNFAEAIRGDRELQENFDIVFFSFGKELEQSDSLSFDAPQTNLPAVFNGLSALYEKQVAPTLLITDGNQTLGEEMAFVAARYRQPVLPVVVGDTLNYEDLGISRINVNKYAFLNNRFPVEIILNYSGKSSAATKLEILEGSSVLHSEQLSFSPQDNSEVIRVELMAGAVGVHNYSVRLQAVDAEKNLLNNTREFAVEVIDERTKVLIAYSILHPDLGALQNAIESNRQREVELKPIAEVEDAKEYQLVILYQPDARFKTLMDLLQSQNQNYFLITGPETDWNFLNRQQDLFDQELTGQSEEFFPIWSENFKAFQTEDIGYQDFPPLKGNFGDFNAPENLDVLLYREVQGLETDVPLMGVGAAGNSKVAYIFGADIWRWRSLVFRKTGSFEKFDELIGKMVQLLASKGRQDRLLVQYEPLYNGSEEVVISADYFDQSFIFDPRARLEIALENQQTNEQRQIPLLLKGNSYKVDLSSLPAGDYNFSVRETTGGLARSGSFRILDFDVEQQFGRANLEKLRQIADQKGEQLYFLQDFEQLKQDLLSNDSYATIQKSREKDVSLIDWKYLLGIIVLALGAEWFLRKYYGLI</sequence>
<keyword evidence="3" id="KW-1185">Reference proteome</keyword>
<name>A0ABY6NR44_9FLAO</name>
<evidence type="ECO:0000313" key="2">
    <source>
        <dbReference type="EMBL" id="UZH55021.1"/>
    </source>
</evidence>
<feature type="transmembrane region" description="Helical" evidence="1">
    <location>
        <begin position="6"/>
        <end position="25"/>
    </location>
</feature>
<keyword evidence="1" id="KW-0472">Membrane</keyword>
<keyword evidence="1" id="KW-0812">Transmembrane</keyword>
<dbReference type="SUPFAM" id="SSF52317">
    <property type="entry name" value="Class I glutamine amidotransferase-like"/>
    <property type="match status" value="1"/>
</dbReference>
<evidence type="ECO:0000256" key="1">
    <source>
        <dbReference type="SAM" id="Phobius"/>
    </source>
</evidence>
<dbReference type="PANTHER" id="PTHR37947">
    <property type="entry name" value="BLL2462 PROTEIN"/>
    <property type="match status" value="1"/>
</dbReference>
<organism evidence="2 3">
    <name type="scientific">Salinimicrobium tongyeongense</name>
    <dbReference type="NCBI Taxonomy" id="2809707"/>
    <lineage>
        <taxon>Bacteria</taxon>
        <taxon>Pseudomonadati</taxon>
        <taxon>Bacteroidota</taxon>
        <taxon>Flavobacteriia</taxon>
        <taxon>Flavobacteriales</taxon>
        <taxon>Flavobacteriaceae</taxon>
        <taxon>Salinimicrobium</taxon>
    </lineage>
</organism>
<keyword evidence="1" id="KW-1133">Transmembrane helix</keyword>